<gene>
    <name evidence="3" type="ORF">QBC35DRAFT_437364</name>
</gene>
<organism evidence="3 4">
    <name type="scientific">Podospora australis</name>
    <dbReference type="NCBI Taxonomy" id="1536484"/>
    <lineage>
        <taxon>Eukaryota</taxon>
        <taxon>Fungi</taxon>
        <taxon>Dikarya</taxon>
        <taxon>Ascomycota</taxon>
        <taxon>Pezizomycotina</taxon>
        <taxon>Sordariomycetes</taxon>
        <taxon>Sordariomycetidae</taxon>
        <taxon>Sordariales</taxon>
        <taxon>Podosporaceae</taxon>
        <taxon>Podospora</taxon>
    </lineage>
</organism>
<dbReference type="InterPro" id="IPR038656">
    <property type="entry name" value="Peptidase_G1_sf"/>
</dbReference>
<protein>
    <submittedName>
        <fullName evidence="3">Concanavalin A-like lectin/glucanase domain-containing protein</fullName>
    </submittedName>
</protein>
<feature type="signal peptide" evidence="2">
    <location>
        <begin position="1"/>
        <end position="20"/>
    </location>
</feature>
<evidence type="ECO:0000256" key="2">
    <source>
        <dbReference type="SAM" id="SignalP"/>
    </source>
</evidence>
<dbReference type="InterPro" id="IPR013320">
    <property type="entry name" value="ConA-like_dom_sf"/>
</dbReference>
<dbReference type="GO" id="GO:0070007">
    <property type="term" value="F:glutamic-type endopeptidase activity"/>
    <property type="evidence" value="ECO:0007669"/>
    <property type="project" value="InterPro"/>
</dbReference>
<dbReference type="GO" id="GO:0006508">
    <property type="term" value="P:proteolysis"/>
    <property type="evidence" value="ECO:0007669"/>
    <property type="project" value="InterPro"/>
</dbReference>
<feature type="chain" id="PRO_5042860186" evidence="2">
    <location>
        <begin position="21"/>
        <end position="299"/>
    </location>
</feature>
<proteinExistence type="predicted"/>
<sequence>MMKLKTQLYALLLGITAALGGTSEAGSGPINNTVVQITPPLDTNNNPFLDRRNIRNVLSKNVSSNWAGATIINQENGVKSATATFTIPKNISLPPGYNSSKTYYFSAMIGIDGIEPCRTGSIQMGIDISLKEGDDAPWYEGWAEWHPGGLQYIPQLKIAQGDLITLNATRINHTAGIVYLKHEDTGEYLTLNLKQLAPGNALCGYSASWVVWDRFGEGYPLPYFDPIEFQNVGWRNKYGEWAAVGNATEISAQEVVNGPIVVDCVMSQPQGVNCTYGGPMDEDEFGPGEKNGGNDTRQA</sequence>
<dbReference type="PANTHER" id="PTHR37536">
    <property type="entry name" value="PUTATIVE (AFU_ORTHOLOGUE AFUA_3G02970)-RELATED"/>
    <property type="match status" value="1"/>
</dbReference>
<evidence type="ECO:0000313" key="4">
    <source>
        <dbReference type="Proteomes" id="UP001302126"/>
    </source>
</evidence>
<feature type="region of interest" description="Disordered" evidence="1">
    <location>
        <begin position="277"/>
        <end position="299"/>
    </location>
</feature>
<dbReference type="AlphaFoldDB" id="A0AAN7AF69"/>
<dbReference type="CDD" id="cd13426">
    <property type="entry name" value="Peptidase_G1"/>
    <property type="match status" value="1"/>
</dbReference>
<accession>A0AAN7AF69</accession>
<keyword evidence="4" id="KW-1185">Reference proteome</keyword>
<dbReference type="SUPFAM" id="SSF49899">
    <property type="entry name" value="Concanavalin A-like lectins/glucanases"/>
    <property type="match status" value="1"/>
</dbReference>
<evidence type="ECO:0000313" key="3">
    <source>
        <dbReference type="EMBL" id="KAK4186366.1"/>
    </source>
</evidence>
<dbReference type="Gene3D" id="2.60.120.700">
    <property type="entry name" value="Peptidase G1"/>
    <property type="match status" value="1"/>
</dbReference>
<dbReference type="InterPro" id="IPR000250">
    <property type="entry name" value="Peptidase_G1"/>
</dbReference>
<evidence type="ECO:0000256" key="1">
    <source>
        <dbReference type="SAM" id="MobiDB-lite"/>
    </source>
</evidence>
<reference evidence="3" key="2">
    <citation type="submission" date="2023-05" db="EMBL/GenBank/DDBJ databases">
        <authorList>
            <consortium name="Lawrence Berkeley National Laboratory"/>
            <person name="Steindorff A."/>
            <person name="Hensen N."/>
            <person name="Bonometti L."/>
            <person name="Westerberg I."/>
            <person name="Brannstrom I.O."/>
            <person name="Guillou S."/>
            <person name="Cros-Aarteil S."/>
            <person name="Calhoun S."/>
            <person name="Haridas S."/>
            <person name="Kuo A."/>
            <person name="Mondo S."/>
            <person name="Pangilinan J."/>
            <person name="Riley R."/>
            <person name="Labutti K."/>
            <person name="Andreopoulos B."/>
            <person name="Lipzen A."/>
            <person name="Chen C."/>
            <person name="Yanf M."/>
            <person name="Daum C."/>
            <person name="Ng V."/>
            <person name="Clum A."/>
            <person name="Ohm R."/>
            <person name="Martin F."/>
            <person name="Silar P."/>
            <person name="Natvig D."/>
            <person name="Lalanne C."/>
            <person name="Gautier V."/>
            <person name="Ament-Velasquez S.L."/>
            <person name="Kruys A."/>
            <person name="Hutchinson M.I."/>
            <person name="Powell A.J."/>
            <person name="Barry K."/>
            <person name="Miller A.N."/>
            <person name="Grigoriev I.V."/>
            <person name="Debuchy R."/>
            <person name="Gladieux P."/>
            <person name="Thoren M.H."/>
            <person name="Johannesson H."/>
        </authorList>
    </citation>
    <scope>NUCLEOTIDE SEQUENCE</scope>
    <source>
        <strain evidence="3">PSN309</strain>
    </source>
</reference>
<reference evidence="3" key="1">
    <citation type="journal article" date="2023" name="Mol. Phylogenet. Evol.">
        <title>Genome-scale phylogeny and comparative genomics of the fungal order Sordariales.</title>
        <authorList>
            <person name="Hensen N."/>
            <person name="Bonometti L."/>
            <person name="Westerberg I."/>
            <person name="Brannstrom I.O."/>
            <person name="Guillou S."/>
            <person name="Cros-Aarteil S."/>
            <person name="Calhoun S."/>
            <person name="Haridas S."/>
            <person name="Kuo A."/>
            <person name="Mondo S."/>
            <person name="Pangilinan J."/>
            <person name="Riley R."/>
            <person name="LaButti K."/>
            <person name="Andreopoulos B."/>
            <person name="Lipzen A."/>
            <person name="Chen C."/>
            <person name="Yan M."/>
            <person name="Daum C."/>
            <person name="Ng V."/>
            <person name="Clum A."/>
            <person name="Steindorff A."/>
            <person name="Ohm R.A."/>
            <person name="Martin F."/>
            <person name="Silar P."/>
            <person name="Natvig D.O."/>
            <person name="Lalanne C."/>
            <person name="Gautier V."/>
            <person name="Ament-Velasquez S.L."/>
            <person name="Kruys A."/>
            <person name="Hutchinson M.I."/>
            <person name="Powell A.J."/>
            <person name="Barry K."/>
            <person name="Miller A.N."/>
            <person name="Grigoriev I.V."/>
            <person name="Debuchy R."/>
            <person name="Gladieux P."/>
            <person name="Hiltunen Thoren M."/>
            <person name="Johannesson H."/>
        </authorList>
    </citation>
    <scope>NUCLEOTIDE SEQUENCE</scope>
    <source>
        <strain evidence="3">PSN309</strain>
    </source>
</reference>
<name>A0AAN7AF69_9PEZI</name>
<dbReference type="Proteomes" id="UP001302126">
    <property type="component" value="Unassembled WGS sequence"/>
</dbReference>
<dbReference type="Pfam" id="PF01828">
    <property type="entry name" value="Peptidase_A4"/>
    <property type="match status" value="1"/>
</dbReference>
<dbReference type="PANTHER" id="PTHR37536:SF1">
    <property type="entry name" value="ASPERGILLOPEPSIN, PUTAITVE (AFU_ORTHOLOGUE AFUA_7G01200)"/>
    <property type="match status" value="1"/>
</dbReference>
<dbReference type="EMBL" id="MU864425">
    <property type="protein sequence ID" value="KAK4186366.1"/>
    <property type="molecule type" value="Genomic_DNA"/>
</dbReference>
<comment type="caution">
    <text evidence="3">The sequence shown here is derived from an EMBL/GenBank/DDBJ whole genome shotgun (WGS) entry which is preliminary data.</text>
</comment>
<keyword evidence="2" id="KW-0732">Signal</keyword>